<dbReference type="STRING" id="1707952.A6A03_01990"/>
<sequence>MLRVSLLMVAVIMVQALVPPQGASAEILDPGAGGCPISTIVGGDNLVQNGDFAQGAVGFTSGLSNRGHGVYPDDANGGGFSIQTGTVVYPPFEANPYLYGRPFPGDPQRDVPPSNTYFYSNPSEANYLAGNGRVNLWTQVVAVAPNTTYNFFAYFDNLLDPVKSANGTADPLIELRVNNLSVGTTIVPKTPDRWVPIQFAFTTGNNVTSITLQIDSLTNSTFGDDFAMTQINLKQCVSGIGVAKYVFPPVAATRNGEEGFQLEYWITFRNLGANPVADIQAVDDLATVFASAEAWEVISLSSVSESGFAVLNVNPSFDGQHDLELLAANQSLAPGQRARLRLVIWVQPPPGPVVFRNVVNLVARSGNVTITDVSMPGFDPDPNHNGDPKEEDEIGATISIFSPFKYWVPVVSR</sequence>
<name>A0A178MB77_9CHLR</name>
<evidence type="ECO:0000313" key="2">
    <source>
        <dbReference type="EMBL" id="OAN46051.1"/>
    </source>
</evidence>
<feature type="signal peptide" evidence="1">
    <location>
        <begin position="1"/>
        <end position="25"/>
    </location>
</feature>
<evidence type="ECO:0000256" key="1">
    <source>
        <dbReference type="SAM" id="SignalP"/>
    </source>
</evidence>
<dbReference type="AlphaFoldDB" id="A0A178MB77"/>
<evidence type="ECO:0008006" key="4">
    <source>
        <dbReference type="Google" id="ProtNLM"/>
    </source>
</evidence>
<keyword evidence="3" id="KW-1185">Reference proteome</keyword>
<accession>A0A178MB77</accession>
<reference evidence="2 3" key="1">
    <citation type="submission" date="2016-04" db="EMBL/GenBank/DDBJ databases">
        <title>Chloroflexus islandicus sp. nov., a thermophilic filamentous anoxygenic phototrophic bacterium from geyser Strokkur (Iceland).</title>
        <authorList>
            <person name="Gaisin V.A."/>
            <person name="Kalashnikov A.M."/>
            <person name="Sukhacheva M.V."/>
            <person name="Grouzdev D.S."/>
            <person name="Ivanov T.M."/>
            <person name="Kuznetsov B."/>
            <person name="Gorlenko V.M."/>
        </authorList>
    </citation>
    <scope>NUCLEOTIDE SEQUENCE [LARGE SCALE GENOMIC DNA]</scope>
    <source>
        <strain evidence="3">isl-2</strain>
    </source>
</reference>
<protein>
    <recommendedName>
        <fullName evidence="4">DUF11 domain-containing protein</fullName>
    </recommendedName>
</protein>
<feature type="chain" id="PRO_5008091818" description="DUF11 domain-containing protein" evidence="1">
    <location>
        <begin position="26"/>
        <end position="413"/>
    </location>
</feature>
<organism evidence="2 3">
    <name type="scientific">Chloroflexus islandicus</name>
    <dbReference type="NCBI Taxonomy" id="1707952"/>
    <lineage>
        <taxon>Bacteria</taxon>
        <taxon>Bacillati</taxon>
        <taxon>Chloroflexota</taxon>
        <taxon>Chloroflexia</taxon>
        <taxon>Chloroflexales</taxon>
        <taxon>Chloroflexineae</taxon>
        <taxon>Chloroflexaceae</taxon>
        <taxon>Chloroflexus</taxon>
    </lineage>
</organism>
<evidence type="ECO:0000313" key="3">
    <source>
        <dbReference type="Proteomes" id="UP000078287"/>
    </source>
</evidence>
<dbReference type="Proteomes" id="UP000078287">
    <property type="component" value="Unassembled WGS sequence"/>
</dbReference>
<gene>
    <name evidence="2" type="ORF">A6A03_01990</name>
</gene>
<keyword evidence="1" id="KW-0732">Signal</keyword>
<comment type="caution">
    <text evidence="2">The sequence shown here is derived from an EMBL/GenBank/DDBJ whole genome shotgun (WGS) entry which is preliminary data.</text>
</comment>
<dbReference type="Gene3D" id="2.60.120.260">
    <property type="entry name" value="Galactose-binding domain-like"/>
    <property type="match status" value="1"/>
</dbReference>
<dbReference type="EMBL" id="LWQS01000049">
    <property type="protein sequence ID" value="OAN46051.1"/>
    <property type="molecule type" value="Genomic_DNA"/>
</dbReference>
<proteinExistence type="predicted"/>